<dbReference type="SUPFAM" id="SSF53474">
    <property type="entry name" value="alpha/beta-Hydrolases"/>
    <property type="match status" value="1"/>
</dbReference>
<dbReference type="Pfam" id="PF00561">
    <property type="entry name" value="Abhydrolase_1"/>
    <property type="match status" value="1"/>
</dbReference>
<evidence type="ECO:0000256" key="1">
    <source>
        <dbReference type="ARBA" id="ARBA00022801"/>
    </source>
</evidence>
<dbReference type="PROSITE" id="PS51318">
    <property type="entry name" value="TAT"/>
    <property type="match status" value="1"/>
</dbReference>
<dbReference type="EMBL" id="CP046052">
    <property type="protein sequence ID" value="QGM46033.1"/>
    <property type="molecule type" value="Genomic_DNA"/>
</dbReference>
<dbReference type="AlphaFoldDB" id="A0A6B8KHQ2"/>
<gene>
    <name evidence="3" type="ORF">H2LOC_010155</name>
</gene>
<dbReference type="KEGG" id="mhey:H2LOC_010155"/>
<keyword evidence="4" id="KW-1185">Reference proteome</keyword>
<dbReference type="Proteomes" id="UP000309061">
    <property type="component" value="Chromosome"/>
</dbReference>
<feature type="domain" description="AB hydrolase-1" evidence="2">
    <location>
        <begin position="72"/>
        <end position="176"/>
    </location>
</feature>
<organism evidence="3 4">
    <name type="scientific">Methylocystis heyeri</name>
    <dbReference type="NCBI Taxonomy" id="391905"/>
    <lineage>
        <taxon>Bacteria</taxon>
        <taxon>Pseudomonadati</taxon>
        <taxon>Pseudomonadota</taxon>
        <taxon>Alphaproteobacteria</taxon>
        <taxon>Hyphomicrobiales</taxon>
        <taxon>Methylocystaceae</taxon>
        <taxon>Methylocystis</taxon>
    </lineage>
</organism>
<dbReference type="InterPro" id="IPR000073">
    <property type="entry name" value="AB_hydrolase_1"/>
</dbReference>
<name>A0A6B8KHQ2_9HYPH</name>
<dbReference type="InterPro" id="IPR006311">
    <property type="entry name" value="TAT_signal"/>
</dbReference>
<dbReference type="PRINTS" id="PR00111">
    <property type="entry name" value="ABHYDROLASE"/>
</dbReference>
<dbReference type="InterPro" id="IPR029058">
    <property type="entry name" value="AB_hydrolase_fold"/>
</dbReference>
<evidence type="ECO:0000259" key="2">
    <source>
        <dbReference type="Pfam" id="PF00561"/>
    </source>
</evidence>
<evidence type="ECO:0000313" key="3">
    <source>
        <dbReference type="EMBL" id="QGM46033.1"/>
    </source>
</evidence>
<dbReference type="GO" id="GO:0016787">
    <property type="term" value="F:hydrolase activity"/>
    <property type="evidence" value="ECO:0007669"/>
    <property type="project" value="UniProtKB-KW"/>
</dbReference>
<keyword evidence="1 3" id="KW-0378">Hydrolase</keyword>
<accession>A0A6B8KHQ2</accession>
<dbReference type="PANTHER" id="PTHR43329">
    <property type="entry name" value="EPOXIDE HYDROLASE"/>
    <property type="match status" value="1"/>
</dbReference>
<dbReference type="PRINTS" id="PR00412">
    <property type="entry name" value="EPOXHYDRLASE"/>
</dbReference>
<reference evidence="3 4" key="1">
    <citation type="submission" date="2019-11" db="EMBL/GenBank/DDBJ databases">
        <title>The genome sequence of Methylocystis heyeri.</title>
        <authorList>
            <person name="Oshkin I.Y."/>
            <person name="Miroshnikov K."/>
            <person name="Dedysh S.N."/>
        </authorList>
    </citation>
    <scope>NUCLEOTIDE SEQUENCE [LARGE SCALE GENOMIC DNA]</scope>
    <source>
        <strain evidence="3 4">H2</strain>
    </source>
</reference>
<sequence>MAVRTGRRAFLIGASGVVMEPMLATMSAPGAIALPAAIGQTLEAPALPKGGASQFAEVNGVRLHYVSVGSGPVVILLHGWPQTWLAWRGTMERLASQFRLIAPDLRGVGLSERPPSGYDKRTIAADIAALVDHVAGGRAHVVGHDMGGKAAYMLANLHPESIEKLVLVDCLLPGTENMDALRGGAWHYGFHMAPDIPEMLTKGRERDYIAAQIRAWSHRKGAIGEAEIAEFARHYASPGGMAAGFAYYRALREDAALAASFKERVMNMPVLAIGGRYGVGAKLAEAIARQARNLTAVIAEDSGHFVAEETPDFFCEQLQRFLAA</sequence>
<dbReference type="InterPro" id="IPR000639">
    <property type="entry name" value="Epox_hydrolase-like"/>
</dbReference>
<evidence type="ECO:0000313" key="4">
    <source>
        <dbReference type="Proteomes" id="UP000309061"/>
    </source>
</evidence>
<proteinExistence type="predicted"/>
<dbReference type="Gene3D" id="3.40.50.1820">
    <property type="entry name" value="alpha/beta hydrolase"/>
    <property type="match status" value="1"/>
</dbReference>
<dbReference type="OrthoDB" id="9812774at2"/>
<dbReference type="RefSeq" id="WP_136496294.1">
    <property type="nucleotide sequence ID" value="NZ_CP046052.1"/>
</dbReference>
<protein>
    <submittedName>
        <fullName evidence="3">Alpha/beta fold hydrolase</fullName>
    </submittedName>
</protein>